<gene>
    <name evidence="14" type="ORF">MIND_00570100</name>
</gene>
<evidence type="ECO:0000256" key="4">
    <source>
        <dbReference type="ARBA" id="ARBA00010617"/>
    </source>
</evidence>
<proteinExistence type="inferred from homology"/>
<comment type="caution">
    <text evidence="14">The sequence shown here is derived from an EMBL/GenBank/DDBJ whole genome shotgun (WGS) entry which is preliminary data.</text>
</comment>
<dbReference type="OrthoDB" id="1470350at2759"/>
<dbReference type="AlphaFoldDB" id="A0A8H6SRJ8"/>
<keyword evidence="5 13" id="KW-0349">Heme</keyword>
<dbReference type="EMBL" id="JACAZF010000005">
    <property type="protein sequence ID" value="KAF7303416.1"/>
    <property type="molecule type" value="Genomic_DNA"/>
</dbReference>
<dbReference type="SUPFAM" id="SSF48264">
    <property type="entry name" value="Cytochrome P450"/>
    <property type="match status" value="1"/>
</dbReference>
<dbReference type="RefSeq" id="XP_037220388.1">
    <property type="nucleotide sequence ID" value="XM_037362467.1"/>
</dbReference>
<comment type="cofactor">
    <cofactor evidence="1 13">
        <name>heme</name>
        <dbReference type="ChEBI" id="CHEBI:30413"/>
    </cofactor>
</comment>
<evidence type="ECO:0000313" key="15">
    <source>
        <dbReference type="Proteomes" id="UP000636479"/>
    </source>
</evidence>
<dbReference type="PANTHER" id="PTHR24305">
    <property type="entry name" value="CYTOCHROME P450"/>
    <property type="match status" value="1"/>
</dbReference>
<dbReference type="Gene3D" id="1.10.630.10">
    <property type="entry name" value="Cytochrome P450"/>
    <property type="match status" value="1"/>
</dbReference>
<dbReference type="InterPro" id="IPR036396">
    <property type="entry name" value="Cyt_P450_sf"/>
</dbReference>
<dbReference type="GO" id="GO:0016020">
    <property type="term" value="C:membrane"/>
    <property type="evidence" value="ECO:0007669"/>
    <property type="project" value="UniProtKB-SubCell"/>
</dbReference>
<evidence type="ECO:0000313" key="14">
    <source>
        <dbReference type="EMBL" id="KAF7303416.1"/>
    </source>
</evidence>
<evidence type="ECO:0000256" key="10">
    <source>
        <dbReference type="ARBA" id="ARBA00023004"/>
    </source>
</evidence>
<evidence type="ECO:0000256" key="1">
    <source>
        <dbReference type="ARBA" id="ARBA00001971"/>
    </source>
</evidence>
<dbReference type="PRINTS" id="PR00463">
    <property type="entry name" value="EP450I"/>
</dbReference>
<protein>
    <submittedName>
        <fullName evidence="14">Cytochrome P450</fullName>
    </submittedName>
</protein>
<evidence type="ECO:0000256" key="5">
    <source>
        <dbReference type="ARBA" id="ARBA00022617"/>
    </source>
</evidence>
<dbReference type="PRINTS" id="PR00385">
    <property type="entry name" value="P450"/>
</dbReference>
<dbReference type="Proteomes" id="UP000636479">
    <property type="component" value="Unassembled WGS sequence"/>
</dbReference>
<evidence type="ECO:0000256" key="2">
    <source>
        <dbReference type="ARBA" id="ARBA00004370"/>
    </source>
</evidence>
<dbReference type="GO" id="GO:0016705">
    <property type="term" value="F:oxidoreductase activity, acting on paired donors, with incorporation or reduction of molecular oxygen"/>
    <property type="evidence" value="ECO:0007669"/>
    <property type="project" value="InterPro"/>
</dbReference>
<dbReference type="PANTHER" id="PTHR24305:SF166">
    <property type="entry name" value="CYTOCHROME P450 12A4, MITOCHONDRIAL-RELATED"/>
    <property type="match status" value="1"/>
</dbReference>
<dbReference type="GO" id="GO:0005506">
    <property type="term" value="F:iron ion binding"/>
    <property type="evidence" value="ECO:0007669"/>
    <property type="project" value="InterPro"/>
</dbReference>
<feature type="binding site" description="axial binding residue" evidence="13">
    <location>
        <position position="494"/>
    </location>
    <ligand>
        <name>heme</name>
        <dbReference type="ChEBI" id="CHEBI:30413"/>
    </ligand>
    <ligandPart>
        <name>Fe</name>
        <dbReference type="ChEBI" id="CHEBI:18248"/>
    </ligandPart>
</feature>
<dbReference type="InterPro" id="IPR001128">
    <property type="entry name" value="Cyt_P450"/>
</dbReference>
<keyword evidence="8" id="KW-1133">Transmembrane helix</keyword>
<evidence type="ECO:0000256" key="11">
    <source>
        <dbReference type="ARBA" id="ARBA00023033"/>
    </source>
</evidence>
<comment type="subcellular location">
    <subcellularLocation>
        <location evidence="2">Membrane</location>
    </subcellularLocation>
</comment>
<keyword evidence="15" id="KW-1185">Reference proteome</keyword>
<organism evidence="14 15">
    <name type="scientific">Mycena indigotica</name>
    <dbReference type="NCBI Taxonomy" id="2126181"/>
    <lineage>
        <taxon>Eukaryota</taxon>
        <taxon>Fungi</taxon>
        <taxon>Dikarya</taxon>
        <taxon>Basidiomycota</taxon>
        <taxon>Agaricomycotina</taxon>
        <taxon>Agaricomycetes</taxon>
        <taxon>Agaricomycetidae</taxon>
        <taxon>Agaricales</taxon>
        <taxon>Marasmiineae</taxon>
        <taxon>Mycenaceae</taxon>
        <taxon>Mycena</taxon>
    </lineage>
</organism>
<dbReference type="GO" id="GO:0020037">
    <property type="term" value="F:heme binding"/>
    <property type="evidence" value="ECO:0007669"/>
    <property type="project" value="InterPro"/>
</dbReference>
<evidence type="ECO:0000256" key="3">
    <source>
        <dbReference type="ARBA" id="ARBA00004721"/>
    </source>
</evidence>
<dbReference type="InterPro" id="IPR002401">
    <property type="entry name" value="Cyt_P450_E_grp-I"/>
</dbReference>
<keyword evidence="9" id="KW-0560">Oxidoreductase</keyword>
<keyword evidence="11" id="KW-0503">Monooxygenase</keyword>
<keyword evidence="7 13" id="KW-0479">Metal-binding</keyword>
<dbReference type="GeneID" id="59344983"/>
<dbReference type="GO" id="GO:0004497">
    <property type="term" value="F:monooxygenase activity"/>
    <property type="evidence" value="ECO:0007669"/>
    <property type="project" value="UniProtKB-KW"/>
</dbReference>
<keyword evidence="12" id="KW-0472">Membrane</keyword>
<sequence length="560" mass="62044">MALVPGIHPFLTVLSQHAAMTALVLGGLLLSLFYRHFFARPDELAGMRGPRNTSLLRGNRDRLNVARTLEWQEMYGRTFKTHAMFSMSTLFTSDLTALQHILNRDEIYQKAPIIRWGLSEMLGRGLLVLEDEEHAKLRRIMSPAFSPSQVKLLTPLFLDKAMELVAFWSPTNNAGWTQFNVVRGLKAVTLDIIGLAGFGYNFHALAPGGDGSTGVTALGSAFRALFESSQTRVMTPVRFLRGVVPGLRNILPAPKHAVEARKAMERVGMELLLSAKRDEDGAEDRRDLLSLLVKSNMAESEGQRLSDEVVVAQIPTFFIAGHETTSTSTAWALRALAAYPEVQSALRSEVQSLGTDSPSFDTLQGLPYLDHFVREVMRLHAPVSFTNRLAMRDDVIPLSKDGAWTDVNGVVHESIIVKKGQNIQVPIGAVNRDRTIWGADADEFRYISFHAHLDLLKRGMSRPERWASPLPAGAASVPGVYSHQLTFLGGPHNCIGWRFSLAEMKSLLFVLVRELEFALPDGWTADDIVPASNAAVQRPMLRARPEEGTQLPLRVRRIGV</sequence>
<evidence type="ECO:0000256" key="7">
    <source>
        <dbReference type="ARBA" id="ARBA00022723"/>
    </source>
</evidence>
<accession>A0A8H6SRJ8</accession>
<evidence type="ECO:0000256" key="12">
    <source>
        <dbReference type="ARBA" id="ARBA00023136"/>
    </source>
</evidence>
<reference evidence="14" key="1">
    <citation type="submission" date="2020-05" db="EMBL/GenBank/DDBJ databases">
        <title>Mycena genomes resolve the evolution of fungal bioluminescence.</title>
        <authorList>
            <person name="Tsai I.J."/>
        </authorList>
    </citation>
    <scope>NUCLEOTIDE SEQUENCE</scope>
    <source>
        <strain evidence="14">171206Taipei</strain>
    </source>
</reference>
<evidence type="ECO:0000256" key="9">
    <source>
        <dbReference type="ARBA" id="ARBA00023002"/>
    </source>
</evidence>
<comment type="pathway">
    <text evidence="3">Secondary metabolite biosynthesis; terpenoid biosynthesis.</text>
</comment>
<evidence type="ECO:0000256" key="13">
    <source>
        <dbReference type="PIRSR" id="PIRSR602401-1"/>
    </source>
</evidence>
<evidence type="ECO:0000256" key="8">
    <source>
        <dbReference type="ARBA" id="ARBA00022989"/>
    </source>
</evidence>
<dbReference type="InterPro" id="IPR050121">
    <property type="entry name" value="Cytochrome_P450_monoxygenase"/>
</dbReference>
<name>A0A8H6SRJ8_9AGAR</name>
<keyword evidence="10 13" id="KW-0408">Iron</keyword>
<comment type="similarity">
    <text evidence="4">Belongs to the cytochrome P450 family.</text>
</comment>
<dbReference type="Pfam" id="PF00067">
    <property type="entry name" value="p450"/>
    <property type="match status" value="1"/>
</dbReference>
<keyword evidence="6" id="KW-0812">Transmembrane</keyword>
<evidence type="ECO:0000256" key="6">
    <source>
        <dbReference type="ARBA" id="ARBA00022692"/>
    </source>
</evidence>